<dbReference type="AlphaFoldDB" id="A0A0B5DEM6"/>
<organism evidence="1 2">
    <name type="scientific">Corynebacterium humireducens NBRC 106098 = DSM 45392</name>
    <dbReference type="NCBI Taxonomy" id="1223515"/>
    <lineage>
        <taxon>Bacteria</taxon>
        <taxon>Bacillati</taxon>
        <taxon>Actinomycetota</taxon>
        <taxon>Actinomycetes</taxon>
        <taxon>Mycobacteriales</taxon>
        <taxon>Corynebacteriaceae</taxon>
        <taxon>Corynebacterium</taxon>
    </lineage>
</organism>
<dbReference type="EMBL" id="CP005286">
    <property type="protein sequence ID" value="AJE34209.1"/>
    <property type="molecule type" value="Genomic_DNA"/>
</dbReference>
<dbReference type="Gene3D" id="3.30.70.1200">
    <property type="entry name" value="Crispr-associated protein, domain 1"/>
    <property type="match status" value="1"/>
</dbReference>
<dbReference type="SMART" id="SM01101">
    <property type="entry name" value="CRISPR_assoc"/>
    <property type="match status" value="1"/>
</dbReference>
<dbReference type="Proteomes" id="UP000031524">
    <property type="component" value="Chromosome"/>
</dbReference>
<dbReference type="NCBIfam" id="TIGR01907">
    <property type="entry name" value="casE_Cse3"/>
    <property type="match status" value="1"/>
</dbReference>
<dbReference type="CDD" id="cd09727">
    <property type="entry name" value="Cas6_I-E"/>
    <property type="match status" value="1"/>
</dbReference>
<keyword evidence="2" id="KW-1185">Reference proteome</keyword>
<reference evidence="1 2" key="1">
    <citation type="submission" date="2013-04" db="EMBL/GenBank/DDBJ databases">
        <title>Complete genome sequence of Corynebacterium humireducens DSM 45392(T), isolated from a wastewater-fed microbial fuel cell.</title>
        <authorList>
            <person name="Ruckert C."/>
            <person name="Albersmeier A."/>
            <person name="Kalinowski J."/>
        </authorList>
    </citation>
    <scope>NUCLEOTIDE SEQUENCE [LARGE SCALE GENOMIC DNA]</scope>
    <source>
        <strain evidence="2">MFC-5</strain>
    </source>
</reference>
<name>A0A0B5DEM6_9CORY</name>
<gene>
    <name evidence="1" type="ORF">B842_11820</name>
</gene>
<dbReference type="Gene3D" id="3.30.70.1210">
    <property type="entry name" value="Crispr-associated protein, domain 2"/>
    <property type="match status" value="1"/>
</dbReference>
<dbReference type="SUPFAM" id="SSF117987">
    <property type="entry name" value="CRISPR-associated protein"/>
    <property type="match status" value="2"/>
</dbReference>
<dbReference type="HOGENOM" id="CLU_080982_0_1_11"/>
<sequence>MSTLTRIYLNPRKRGGRKLLTNPEAMHAAVRSAFPPDIDASSARVLWRADSQGDEHILYIVGPEKPDALHIVEQAGWDTRPPQSADYQRFQDTLVKGQRWRFALVANPVSSKAGERGTRGKIVAHVTAEQQLAWLAQRSETAGFRLLDDAVVVGRERKTFRKNNESSSRTVSLSTARFEGTLEIIDAEALRTTLNQGIGRARAYGCGLLTLARIGG</sequence>
<evidence type="ECO:0000313" key="1">
    <source>
        <dbReference type="EMBL" id="AJE34209.1"/>
    </source>
</evidence>
<evidence type="ECO:0000313" key="2">
    <source>
        <dbReference type="Proteomes" id="UP000031524"/>
    </source>
</evidence>
<protein>
    <submittedName>
        <fullName evidence="1">CRISPR-associated protein</fullName>
    </submittedName>
</protein>
<dbReference type="Pfam" id="PF08798">
    <property type="entry name" value="CRISPR_assoc"/>
    <property type="match status" value="1"/>
</dbReference>
<accession>A0A0B5DEM6</accession>
<dbReference type="InterPro" id="IPR010179">
    <property type="entry name" value="CRISPR-assoc_prot_Cse3"/>
</dbReference>
<dbReference type="KEGG" id="chm:B842_11820"/>
<proteinExistence type="predicted"/>
<dbReference type="RefSeq" id="WP_040086904.1">
    <property type="nucleotide sequence ID" value="NZ_BCSU01000028.1"/>
</dbReference>
<dbReference type="STRING" id="1223515.B842_11820"/>
<dbReference type="OrthoDB" id="9795689at2"/>